<evidence type="ECO:0000256" key="1">
    <source>
        <dbReference type="SAM" id="SignalP"/>
    </source>
</evidence>
<protein>
    <submittedName>
        <fullName evidence="2">Uncharacterized protein</fullName>
    </submittedName>
</protein>
<dbReference type="RefSeq" id="WP_196292762.1">
    <property type="nucleotide sequence ID" value="NZ_JADQDM010000003.1"/>
</dbReference>
<feature type="signal peptide" evidence="1">
    <location>
        <begin position="1"/>
        <end position="23"/>
    </location>
</feature>
<dbReference type="Proteomes" id="UP000618931">
    <property type="component" value="Unassembled WGS sequence"/>
</dbReference>
<evidence type="ECO:0000313" key="2">
    <source>
        <dbReference type="EMBL" id="MBF9221314.1"/>
    </source>
</evidence>
<keyword evidence="3" id="KW-1185">Reference proteome</keyword>
<sequence length="238" mass="24530">MKTSLSPLVLAAGLLLAATTTHAQDAPIMALDPTLMAGWTGNVGNAMVHPSTAGASRPAAKAATASFAYTATPALQQQTVATAAKRLQATDAAAAKELTAAFAPGKSDYAALYRGMLKDTGLRENDAADALACYLVTGYQIVSGLTGDHDISPAQNRGARAQVAAVLAGNPQLGTAAARAQLGEEFKLQTVLLGSAWVGAVKAGTQAAYRESVVALFKNQYQMDMTQMQLTAQGFTKK</sequence>
<name>A0ABS0I323_9BACT</name>
<evidence type="ECO:0000313" key="3">
    <source>
        <dbReference type="Proteomes" id="UP000618931"/>
    </source>
</evidence>
<keyword evidence="1" id="KW-0732">Signal</keyword>
<reference evidence="2 3" key="1">
    <citation type="submission" date="2020-11" db="EMBL/GenBank/DDBJ databases">
        <authorList>
            <person name="Kim M.K."/>
        </authorList>
    </citation>
    <scope>NUCLEOTIDE SEQUENCE [LARGE SCALE GENOMIC DNA]</scope>
    <source>
        <strain evidence="2 3">BT662</strain>
    </source>
</reference>
<comment type="caution">
    <text evidence="2">The sequence shown here is derived from an EMBL/GenBank/DDBJ whole genome shotgun (WGS) entry which is preliminary data.</text>
</comment>
<organism evidence="2 3">
    <name type="scientific">Hymenobacter ruricola</name>
    <dbReference type="NCBI Taxonomy" id="2791023"/>
    <lineage>
        <taxon>Bacteria</taxon>
        <taxon>Pseudomonadati</taxon>
        <taxon>Bacteroidota</taxon>
        <taxon>Cytophagia</taxon>
        <taxon>Cytophagales</taxon>
        <taxon>Hymenobacteraceae</taxon>
        <taxon>Hymenobacter</taxon>
    </lineage>
</organism>
<feature type="chain" id="PRO_5047367204" evidence="1">
    <location>
        <begin position="24"/>
        <end position="238"/>
    </location>
</feature>
<dbReference type="EMBL" id="JADQDM010000003">
    <property type="protein sequence ID" value="MBF9221314.1"/>
    <property type="molecule type" value="Genomic_DNA"/>
</dbReference>
<accession>A0ABS0I323</accession>
<gene>
    <name evidence="2" type="ORF">I2H31_09370</name>
</gene>
<proteinExistence type="predicted"/>